<evidence type="ECO:0000259" key="11">
    <source>
        <dbReference type="Pfam" id="PF05922"/>
    </source>
</evidence>
<dbReference type="Proteomes" id="UP000236291">
    <property type="component" value="Unassembled WGS sequence"/>
</dbReference>
<dbReference type="Gene3D" id="3.40.50.200">
    <property type="entry name" value="Peptidase S8/S53 domain"/>
    <property type="match status" value="1"/>
</dbReference>
<feature type="chain" id="PRO_5014391089" evidence="9">
    <location>
        <begin position="18"/>
        <end position="353"/>
    </location>
</feature>
<evidence type="ECO:0000256" key="8">
    <source>
        <dbReference type="SAM" id="Phobius"/>
    </source>
</evidence>
<feature type="transmembrane region" description="Helical" evidence="8">
    <location>
        <begin position="322"/>
        <end position="343"/>
    </location>
</feature>
<comment type="caution">
    <text evidence="7">Lacks conserved residue(s) required for the propagation of feature annotation.</text>
</comment>
<dbReference type="Gene3D" id="3.30.70.80">
    <property type="entry name" value="Peptidase S8 propeptide/proteinase inhibitor I9"/>
    <property type="match status" value="1"/>
</dbReference>
<dbReference type="GO" id="GO:0006508">
    <property type="term" value="P:proteolysis"/>
    <property type="evidence" value="ECO:0007669"/>
    <property type="project" value="UniProtKB-KW"/>
</dbReference>
<dbReference type="AlphaFoldDB" id="A0A2K3JKC7"/>
<keyword evidence="8" id="KW-0812">Transmembrane</keyword>
<dbReference type="Pfam" id="PF05922">
    <property type="entry name" value="Inhibitor_I9"/>
    <property type="match status" value="1"/>
</dbReference>
<evidence type="ECO:0000256" key="7">
    <source>
        <dbReference type="PROSITE-ProRule" id="PRU01240"/>
    </source>
</evidence>
<evidence type="ECO:0000259" key="10">
    <source>
        <dbReference type="Pfam" id="PF00082"/>
    </source>
</evidence>
<evidence type="ECO:0000256" key="3">
    <source>
        <dbReference type="ARBA" id="ARBA00022670"/>
    </source>
</evidence>
<keyword evidence="3 12" id="KW-0645">Protease</keyword>
<dbReference type="InterPro" id="IPR000209">
    <property type="entry name" value="Peptidase_S8/S53_dom"/>
</dbReference>
<evidence type="ECO:0000256" key="5">
    <source>
        <dbReference type="ARBA" id="ARBA00022801"/>
    </source>
</evidence>
<keyword evidence="8" id="KW-1133">Transmembrane helix</keyword>
<dbReference type="InterPro" id="IPR023827">
    <property type="entry name" value="Peptidase_S8_Asp-AS"/>
</dbReference>
<keyword evidence="8" id="KW-0472">Membrane</keyword>
<reference evidence="12 13" key="2">
    <citation type="journal article" date="2017" name="Front. Plant Sci.">
        <title>Gene Classification and Mining of Molecular Markers Useful in Red Clover (Trifolium pratense) Breeding.</title>
        <authorList>
            <person name="Istvanek J."/>
            <person name="Dluhosova J."/>
            <person name="Dluhos P."/>
            <person name="Patkova L."/>
            <person name="Nedelnik J."/>
            <person name="Repkova J."/>
        </authorList>
    </citation>
    <scope>NUCLEOTIDE SEQUENCE [LARGE SCALE GENOMIC DNA]</scope>
    <source>
        <strain evidence="13">cv. Tatra</strain>
        <tissue evidence="12">Young leaves</tissue>
    </source>
</reference>
<comment type="caution">
    <text evidence="12">The sequence shown here is derived from an EMBL/GenBank/DDBJ whole genome shotgun (WGS) entry which is preliminary data.</text>
</comment>
<dbReference type="Pfam" id="PF00082">
    <property type="entry name" value="Peptidase_S8"/>
    <property type="match status" value="1"/>
</dbReference>
<dbReference type="SUPFAM" id="SSF52743">
    <property type="entry name" value="Subtilisin-like"/>
    <property type="match status" value="1"/>
</dbReference>
<protein>
    <submittedName>
        <fullName evidence="12">Subtilisin-like serine protease</fullName>
    </submittedName>
</protein>
<evidence type="ECO:0000256" key="6">
    <source>
        <dbReference type="ARBA" id="ARBA00022825"/>
    </source>
</evidence>
<sequence length="353" mass="38777">LLILGFILVLSFYSTSAHNKYQEFIAANEHLEDDSSLLTYIVHVNKPSLQSKESLDGWYHSLLPDTTKTQTQQRVIFSYQNIIDGFAVKLTAEEAKALEEKEEVLSTRPEKIFSLHTTHTPSFLGLQQNQELWQNSNLGKGIIIGVLDTGIYPLHPSFSDEGMPSPPAKWKGRCEFTGEATCNNKLIGARNLVKSAIKEPPFENFFHGTHTAAEVAGRFVEDASVFGNAKGVAAVMATNAHIAMYKVCASGTWECYESSILAAMDIAIEDGVDVLSLSLSLDSSVLFFEDPIAIGAFAATQKVVFVSCSAANSGPEYSTPSATWIFTMGASTIVVTVFSVLMIQRWMFLFKVY</sequence>
<feature type="non-terminal residue" evidence="12">
    <location>
        <position position="1"/>
    </location>
</feature>
<dbReference type="InterPro" id="IPR015500">
    <property type="entry name" value="Peptidase_S8_subtilisin-rel"/>
</dbReference>
<evidence type="ECO:0000256" key="4">
    <source>
        <dbReference type="ARBA" id="ARBA00022729"/>
    </source>
</evidence>
<name>A0A2K3JKC7_TRIPR</name>
<dbReference type="EMBL" id="ASHM01068134">
    <property type="protein sequence ID" value="PNX54484.1"/>
    <property type="molecule type" value="Genomic_DNA"/>
</dbReference>
<proteinExistence type="inferred from homology"/>
<keyword evidence="6" id="KW-0720">Serine protease</keyword>
<accession>A0A2K3JKC7</accession>
<comment type="similarity">
    <text evidence="2 7">Belongs to the peptidase S8 family.</text>
</comment>
<dbReference type="PANTHER" id="PTHR10795">
    <property type="entry name" value="PROPROTEIN CONVERTASE SUBTILISIN/KEXIN"/>
    <property type="match status" value="1"/>
</dbReference>
<keyword evidence="4 9" id="KW-0732">Signal</keyword>
<feature type="domain" description="Inhibitor I9" evidence="11">
    <location>
        <begin position="39"/>
        <end position="116"/>
    </location>
</feature>
<feature type="non-terminal residue" evidence="12">
    <location>
        <position position="353"/>
    </location>
</feature>
<dbReference type="InterPro" id="IPR010259">
    <property type="entry name" value="S8pro/Inhibitor_I9"/>
</dbReference>
<evidence type="ECO:0000313" key="12">
    <source>
        <dbReference type="EMBL" id="PNX54484.1"/>
    </source>
</evidence>
<dbReference type="GO" id="GO:0004252">
    <property type="term" value="F:serine-type endopeptidase activity"/>
    <property type="evidence" value="ECO:0007669"/>
    <property type="project" value="InterPro"/>
</dbReference>
<dbReference type="InterPro" id="IPR037045">
    <property type="entry name" value="S8pro/Inhibitor_I9_sf"/>
</dbReference>
<dbReference type="InterPro" id="IPR045051">
    <property type="entry name" value="SBT"/>
</dbReference>
<evidence type="ECO:0000313" key="13">
    <source>
        <dbReference type="Proteomes" id="UP000236291"/>
    </source>
</evidence>
<comment type="subcellular location">
    <subcellularLocation>
        <location evidence="1">Secreted</location>
    </subcellularLocation>
</comment>
<gene>
    <name evidence="12" type="ORF">L195_g048103</name>
</gene>
<dbReference type="STRING" id="57577.A0A2K3JKC7"/>
<dbReference type="PROSITE" id="PS00136">
    <property type="entry name" value="SUBTILASE_ASP"/>
    <property type="match status" value="1"/>
</dbReference>
<keyword evidence="5" id="KW-0378">Hydrolase</keyword>
<feature type="domain" description="Peptidase S8/S53" evidence="10">
    <location>
        <begin position="139"/>
        <end position="335"/>
    </location>
</feature>
<evidence type="ECO:0000256" key="9">
    <source>
        <dbReference type="SAM" id="SignalP"/>
    </source>
</evidence>
<organism evidence="12 13">
    <name type="scientific">Trifolium pratense</name>
    <name type="common">Red clover</name>
    <dbReference type="NCBI Taxonomy" id="57577"/>
    <lineage>
        <taxon>Eukaryota</taxon>
        <taxon>Viridiplantae</taxon>
        <taxon>Streptophyta</taxon>
        <taxon>Embryophyta</taxon>
        <taxon>Tracheophyta</taxon>
        <taxon>Spermatophyta</taxon>
        <taxon>Magnoliopsida</taxon>
        <taxon>eudicotyledons</taxon>
        <taxon>Gunneridae</taxon>
        <taxon>Pentapetalae</taxon>
        <taxon>rosids</taxon>
        <taxon>fabids</taxon>
        <taxon>Fabales</taxon>
        <taxon>Fabaceae</taxon>
        <taxon>Papilionoideae</taxon>
        <taxon>50 kb inversion clade</taxon>
        <taxon>NPAAA clade</taxon>
        <taxon>Hologalegina</taxon>
        <taxon>IRL clade</taxon>
        <taxon>Trifolieae</taxon>
        <taxon>Trifolium</taxon>
    </lineage>
</organism>
<dbReference type="InterPro" id="IPR036852">
    <property type="entry name" value="Peptidase_S8/S53_dom_sf"/>
</dbReference>
<dbReference type="PROSITE" id="PS51892">
    <property type="entry name" value="SUBTILASE"/>
    <property type="match status" value="1"/>
</dbReference>
<evidence type="ECO:0000256" key="2">
    <source>
        <dbReference type="ARBA" id="ARBA00011073"/>
    </source>
</evidence>
<dbReference type="GO" id="GO:0005576">
    <property type="term" value="C:extracellular region"/>
    <property type="evidence" value="ECO:0007669"/>
    <property type="project" value="UniProtKB-SubCell"/>
</dbReference>
<dbReference type="PRINTS" id="PR00723">
    <property type="entry name" value="SUBTILISIN"/>
</dbReference>
<reference evidence="12 13" key="1">
    <citation type="journal article" date="2014" name="Am. J. Bot.">
        <title>Genome assembly and annotation for red clover (Trifolium pratense; Fabaceae).</title>
        <authorList>
            <person name="Istvanek J."/>
            <person name="Jaros M."/>
            <person name="Krenek A."/>
            <person name="Repkova J."/>
        </authorList>
    </citation>
    <scope>NUCLEOTIDE SEQUENCE [LARGE SCALE GENOMIC DNA]</scope>
    <source>
        <strain evidence="13">cv. Tatra</strain>
        <tissue evidence="12">Young leaves</tissue>
    </source>
</reference>
<feature type="signal peptide" evidence="9">
    <location>
        <begin position="1"/>
        <end position="17"/>
    </location>
</feature>
<evidence type="ECO:0000256" key="1">
    <source>
        <dbReference type="ARBA" id="ARBA00004613"/>
    </source>
</evidence>